<evidence type="ECO:0000313" key="2">
    <source>
        <dbReference type="EMBL" id="ETP38070.1"/>
    </source>
</evidence>
<gene>
    <name evidence="2" type="ORF">F442_14222</name>
</gene>
<protein>
    <submittedName>
        <fullName evidence="2">Uncharacterized protein</fullName>
    </submittedName>
</protein>
<reference evidence="2 3" key="1">
    <citation type="submission" date="2013-11" db="EMBL/GenBank/DDBJ databases">
        <title>The Genome Sequence of Phytophthora parasitica P10297.</title>
        <authorList>
            <consortium name="The Broad Institute Genomics Platform"/>
            <person name="Russ C."/>
            <person name="Tyler B."/>
            <person name="Panabieres F."/>
            <person name="Shan W."/>
            <person name="Tripathy S."/>
            <person name="Grunwald N."/>
            <person name="Machado M."/>
            <person name="Johnson C.S."/>
            <person name="Walker B."/>
            <person name="Young S.K."/>
            <person name="Zeng Q."/>
            <person name="Gargeya S."/>
            <person name="Fitzgerald M."/>
            <person name="Haas B."/>
            <person name="Abouelleil A."/>
            <person name="Allen A.W."/>
            <person name="Alvarado L."/>
            <person name="Arachchi H.M."/>
            <person name="Berlin A.M."/>
            <person name="Chapman S.B."/>
            <person name="Gainer-Dewar J."/>
            <person name="Goldberg J."/>
            <person name="Griggs A."/>
            <person name="Gujja S."/>
            <person name="Hansen M."/>
            <person name="Howarth C."/>
            <person name="Imamovic A."/>
            <person name="Ireland A."/>
            <person name="Larimer J."/>
            <person name="McCowan C."/>
            <person name="Murphy C."/>
            <person name="Pearson M."/>
            <person name="Poon T.W."/>
            <person name="Priest M."/>
            <person name="Roberts A."/>
            <person name="Saif S."/>
            <person name="Shea T."/>
            <person name="Sisk P."/>
            <person name="Sykes S."/>
            <person name="Wortman J."/>
            <person name="Nusbaum C."/>
            <person name="Birren B."/>
        </authorList>
    </citation>
    <scope>NUCLEOTIDE SEQUENCE [LARGE SCALE GENOMIC DNA]</scope>
    <source>
        <strain evidence="2 3">P10297</strain>
    </source>
</reference>
<name>W2YSQ3_PHYNI</name>
<dbReference type="AlphaFoldDB" id="W2YSQ3"/>
<feature type="region of interest" description="Disordered" evidence="1">
    <location>
        <begin position="68"/>
        <end position="103"/>
    </location>
</feature>
<accession>W2YSQ3</accession>
<sequence>MAGGHSKLVPSATQLRRTTVASRGVRIEDASRTGFAGGTLATVGERARLGSCRRGRSATTATICWSIEQNEEDDQEGQRTKEMTPDLWPSGQPLRQAIPRSKI</sequence>
<dbReference type="Proteomes" id="UP000018948">
    <property type="component" value="Unassembled WGS sequence"/>
</dbReference>
<comment type="caution">
    <text evidence="2">The sequence shown here is derived from an EMBL/GenBank/DDBJ whole genome shotgun (WGS) entry which is preliminary data.</text>
</comment>
<dbReference type="EMBL" id="ANIY01002963">
    <property type="protein sequence ID" value="ETP38070.1"/>
    <property type="molecule type" value="Genomic_DNA"/>
</dbReference>
<evidence type="ECO:0000256" key="1">
    <source>
        <dbReference type="SAM" id="MobiDB-lite"/>
    </source>
</evidence>
<organism evidence="2 3">
    <name type="scientific">Phytophthora nicotianae P10297</name>
    <dbReference type="NCBI Taxonomy" id="1317064"/>
    <lineage>
        <taxon>Eukaryota</taxon>
        <taxon>Sar</taxon>
        <taxon>Stramenopiles</taxon>
        <taxon>Oomycota</taxon>
        <taxon>Peronosporomycetes</taxon>
        <taxon>Peronosporales</taxon>
        <taxon>Peronosporaceae</taxon>
        <taxon>Phytophthora</taxon>
    </lineage>
</organism>
<evidence type="ECO:0000313" key="3">
    <source>
        <dbReference type="Proteomes" id="UP000018948"/>
    </source>
</evidence>
<proteinExistence type="predicted"/>